<comment type="pathway">
    <text evidence="1">Cell wall biogenesis; cell wall polysaccharide biosynthesis.</text>
</comment>
<dbReference type="RefSeq" id="WP_179762313.1">
    <property type="nucleotide sequence ID" value="NZ_BAAAJZ010000007.1"/>
</dbReference>
<keyword evidence="8" id="KW-1185">Reference proteome</keyword>
<keyword evidence="4" id="KW-0808">Transferase</keyword>
<evidence type="ECO:0000256" key="4">
    <source>
        <dbReference type="ARBA" id="ARBA00022679"/>
    </source>
</evidence>
<feature type="region of interest" description="Disordered" evidence="5">
    <location>
        <begin position="365"/>
        <end position="411"/>
    </location>
</feature>
<accession>A0A852WB32</accession>
<dbReference type="EMBL" id="JACCCZ010000001">
    <property type="protein sequence ID" value="NYG04531.1"/>
    <property type="molecule type" value="Genomic_DNA"/>
</dbReference>
<dbReference type="SUPFAM" id="SSF53448">
    <property type="entry name" value="Nucleotide-diphospho-sugar transferases"/>
    <property type="match status" value="1"/>
</dbReference>
<feature type="region of interest" description="Disordered" evidence="5">
    <location>
        <begin position="433"/>
        <end position="455"/>
    </location>
</feature>
<comment type="similarity">
    <text evidence="2">Belongs to the glycosyltransferase 2 family.</text>
</comment>
<keyword evidence="3" id="KW-0328">Glycosyltransferase</keyword>
<dbReference type="InterPro" id="IPR029044">
    <property type="entry name" value="Nucleotide-diphossugar_trans"/>
</dbReference>
<dbReference type="InterPro" id="IPR001173">
    <property type="entry name" value="Glyco_trans_2-like"/>
</dbReference>
<dbReference type="AlphaFoldDB" id="A0A852WB32"/>
<dbReference type="PANTHER" id="PTHR43179:SF12">
    <property type="entry name" value="GALACTOFURANOSYLTRANSFERASE GLFT2"/>
    <property type="match status" value="1"/>
</dbReference>
<evidence type="ECO:0000259" key="6">
    <source>
        <dbReference type="Pfam" id="PF00535"/>
    </source>
</evidence>
<dbReference type="Proteomes" id="UP000549695">
    <property type="component" value="Unassembled WGS sequence"/>
</dbReference>
<evidence type="ECO:0000256" key="3">
    <source>
        <dbReference type="ARBA" id="ARBA00022676"/>
    </source>
</evidence>
<feature type="domain" description="Glycosyltransferase 2-like" evidence="6">
    <location>
        <begin position="91"/>
        <end position="235"/>
    </location>
</feature>
<evidence type="ECO:0000256" key="1">
    <source>
        <dbReference type="ARBA" id="ARBA00004776"/>
    </source>
</evidence>
<comment type="caution">
    <text evidence="7">The sequence shown here is derived from an EMBL/GenBank/DDBJ whole genome shotgun (WGS) entry which is preliminary data.</text>
</comment>
<sequence length="455" mass="48060">MPERAGGPVWVGELVHHRAVHGTDRGAGDLVVPPRFGSARLLVTDGGVPVGQAEVPLHEGRARAADLARAAAAVAGREPPGEPAVSAEPLTVVVATRGRPESVRRCLAAVLAGDHPDVTVLVVDNDPPDEHTREVVRDCADPRVRYVREPRRGVSVGRNRGLAEARTAVVAFTDDDTEPDPRWASRIAGSFAEDPGLTALSGPVLAARLETPEERAADVALAWNKGFLPRRFRLDDPPADSPVFPFSPGLFGIGANLAVRAEPVRALGGFDEALGPGRPTRGGEDIELLVRIVLDGGTLAYLPSAWVWHHHRPSPGELREQMGGYALGLGAFLGKVALDPRARRLAVRRFPAALGRLRDIVRRESSTPATVARARQEPAPTAVGAPGPTPGPAPIATEERPAPQDVAALPGGAGARKLRGLVSGPVLYLQARRQVQAEGGTTPPLTGPARPLRRR</sequence>
<evidence type="ECO:0000313" key="8">
    <source>
        <dbReference type="Proteomes" id="UP000549695"/>
    </source>
</evidence>
<dbReference type="GeneID" id="98054482"/>
<protein>
    <submittedName>
        <fullName evidence="7">GT2 family glycosyltransferase</fullName>
    </submittedName>
</protein>
<dbReference type="GO" id="GO:0016757">
    <property type="term" value="F:glycosyltransferase activity"/>
    <property type="evidence" value="ECO:0007669"/>
    <property type="project" value="UniProtKB-KW"/>
</dbReference>
<gene>
    <name evidence="7" type="ORF">HDA37_004816</name>
</gene>
<evidence type="ECO:0000256" key="2">
    <source>
        <dbReference type="ARBA" id="ARBA00006739"/>
    </source>
</evidence>
<dbReference type="PANTHER" id="PTHR43179">
    <property type="entry name" value="RHAMNOSYLTRANSFERASE WBBL"/>
    <property type="match status" value="1"/>
</dbReference>
<proteinExistence type="inferred from homology"/>
<dbReference type="Pfam" id="PF00535">
    <property type="entry name" value="Glycos_transf_2"/>
    <property type="match status" value="1"/>
</dbReference>
<dbReference type="Gene3D" id="3.90.550.10">
    <property type="entry name" value="Spore Coat Polysaccharide Biosynthesis Protein SpsA, Chain A"/>
    <property type="match status" value="1"/>
</dbReference>
<name>A0A852WB32_PSEA5</name>
<evidence type="ECO:0000313" key="7">
    <source>
        <dbReference type="EMBL" id="NYG04531.1"/>
    </source>
</evidence>
<organism evidence="7 8">
    <name type="scientific">Pseudonocardia alni</name>
    <name type="common">Amycolata alni</name>
    <dbReference type="NCBI Taxonomy" id="33907"/>
    <lineage>
        <taxon>Bacteria</taxon>
        <taxon>Bacillati</taxon>
        <taxon>Actinomycetota</taxon>
        <taxon>Actinomycetes</taxon>
        <taxon>Pseudonocardiales</taxon>
        <taxon>Pseudonocardiaceae</taxon>
        <taxon>Pseudonocardia</taxon>
    </lineage>
</organism>
<reference evidence="7 8" key="1">
    <citation type="submission" date="2020-07" db="EMBL/GenBank/DDBJ databases">
        <title>Sequencing the genomes of 1000 actinobacteria strains.</title>
        <authorList>
            <person name="Klenk H.-P."/>
        </authorList>
    </citation>
    <scope>NUCLEOTIDE SEQUENCE [LARGE SCALE GENOMIC DNA]</scope>
    <source>
        <strain evidence="7 8">DSM 44749</strain>
    </source>
</reference>
<evidence type="ECO:0000256" key="5">
    <source>
        <dbReference type="SAM" id="MobiDB-lite"/>
    </source>
</evidence>